<feature type="compositionally biased region" description="Basic and acidic residues" evidence="1">
    <location>
        <begin position="118"/>
        <end position="128"/>
    </location>
</feature>
<dbReference type="Proteomes" id="UP000887574">
    <property type="component" value="Unplaced"/>
</dbReference>
<name>A0A915D6R9_9BILA</name>
<feature type="region of interest" description="Disordered" evidence="1">
    <location>
        <begin position="75"/>
        <end position="152"/>
    </location>
</feature>
<evidence type="ECO:0000256" key="1">
    <source>
        <dbReference type="SAM" id="MobiDB-lite"/>
    </source>
</evidence>
<feature type="compositionally biased region" description="Polar residues" evidence="1">
    <location>
        <begin position="133"/>
        <end position="152"/>
    </location>
</feature>
<keyword evidence="2" id="KW-1185">Reference proteome</keyword>
<evidence type="ECO:0000313" key="3">
    <source>
        <dbReference type="WBParaSite" id="jg15929"/>
    </source>
</evidence>
<proteinExistence type="predicted"/>
<protein>
    <submittedName>
        <fullName evidence="3">Uncharacterized protein</fullName>
    </submittedName>
</protein>
<accession>A0A915D6R9</accession>
<evidence type="ECO:0000313" key="2">
    <source>
        <dbReference type="Proteomes" id="UP000887574"/>
    </source>
</evidence>
<dbReference type="AlphaFoldDB" id="A0A915D6R9"/>
<reference evidence="3" key="1">
    <citation type="submission" date="2022-11" db="UniProtKB">
        <authorList>
            <consortium name="WormBaseParasite"/>
        </authorList>
    </citation>
    <scope>IDENTIFICATION</scope>
</reference>
<dbReference type="WBParaSite" id="jg15929">
    <property type="protein sequence ID" value="jg15929"/>
    <property type="gene ID" value="jg15929"/>
</dbReference>
<sequence>MSAKRKRNIIITPFNGDRANFAKYKSAVIDFVKNYFVKVLGADPPGIQACKFERIALPPQLLSAKNLRAFIQIDPKQGAETPEDEMDWEHRQSKKKASKKLIQERRRAHSSIRPRQTSKAEPKKKEPDDQAATAASSGGETEASEGNRTNKE</sequence>
<organism evidence="2 3">
    <name type="scientific">Ditylenchus dipsaci</name>
    <dbReference type="NCBI Taxonomy" id="166011"/>
    <lineage>
        <taxon>Eukaryota</taxon>
        <taxon>Metazoa</taxon>
        <taxon>Ecdysozoa</taxon>
        <taxon>Nematoda</taxon>
        <taxon>Chromadorea</taxon>
        <taxon>Rhabditida</taxon>
        <taxon>Tylenchina</taxon>
        <taxon>Tylenchomorpha</taxon>
        <taxon>Sphaerularioidea</taxon>
        <taxon>Anguinidae</taxon>
        <taxon>Anguininae</taxon>
        <taxon>Ditylenchus</taxon>
    </lineage>
</organism>